<dbReference type="Proteomes" id="UP000191554">
    <property type="component" value="Unassembled WGS sequence"/>
</dbReference>
<organism evidence="2 3">
    <name type="scientific">Ruminiclostridium hungatei</name>
    <name type="common">Clostridium hungatei</name>
    <dbReference type="NCBI Taxonomy" id="48256"/>
    <lineage>
        <taxon>Bacteria</taxon>
        <taxon>Bacillati</taxon>
        <taxon>Bacillota</taxon>
        <taxon>Clostridia</taxon>
        <taxon>Eubacteriales</taxon>
        <taxon>Oscillospiraceae</taxon>
        <taxon>Ruminiclostridium</taxon>
    </lineage>
</organism>
<accession>A0A1V4SHT5</accession>
<evidence type="ECO:0000313" key="2">
    <source>
        <dbReference type="EMBL" id="OPX42801.1"/>
    </source>
</evidence>
<evidence type="ECO:0000256" key="1">
    <source>
        <dbReference type="SAM" id="Phobius"/>
    </source>
</evidence>
<gene>
    <name evidence="2" type="ORF">CLHUN_32850</name>
</gene>
<dbReference type="EMBL" id="MZGX01000024">
    <property type="protein sequence ID" value="OPX42801.1"/>
    <property type="molecule type" value="Genomic_DNA"/>
</dbReference>
<dbReference type="STRING" id="48256.CLHUN_32850"/>
<dbReference type="OrthoDB" id="9778037at2"/>
<dbReference type="PANTHER" id="PTHR34351">
    <property type="entry name" value="SLR1927 PROTEIN-RELATED"/>
    <property type="match status" value="1"/>
</dbReference>
<feature type="transmembrane region" description="Helical" evidence="1">
    <location>
        <begin position="27"/>
        <end position="46"/>
    </location>
</feature>
<keyword evidence="1" id="KW-0812">Transmembrane</keyword>
<reference evidence="2 3" key="1">
    <citation type="submission" date="2017-03" db="EMBL/GenBank/DDBJ databases">
        <title>Genome sequence of Clostridium hungatei DSM 14427.</title>
        <authorList>
            <person name="Poehlein A."/>
            <person name="Daniel R."/>
        </authorList>
    </citation>
    <scope>NUCLEOTIDE SEQUENCE [LARGE SCALE GENOMIC DNA]</scope>
    <source>
        <strain evidence="2 3">DSM 14427</strain>
    </source>
</reference>
<sequence>MGRIAVYCIILAFAAVPLFYNNTVTGYLAPLMLICLGIANYIYILLLRRSFECVEQAEAANCKKGGKLKFSLVLSNKGFLVYPHIRACFIKSNVFEQAERIYHDFTLNPFENKQFSFEVDFEHLGKYSVGLEYAEISDFLGLFRIKYHNKERSSVEVQPQLMDAGRFELKNINASQNILSSVKSKFQENDYAGVREYSYGDSLKNIHWKLSAHSTGHMTKLFENYATPSATIYMDFDAPGCTPADLPYIYDGLIETAYSVSHCILAGESDIELVFPRDGNIHRLRLNTPAELQPQLSCLPLVSADSNYPFSAVLDEYTGTGKMTANIMLILSANIDNALLNKLAELKNTNRDILLFNIAPAAAAMPTNGRRAGIGDFIEAHGIGYHVINDVSDVKDALREVTT</sequence>
<dbReference type="RefSeq" id="WP_080065724.1">
    <property type="nucleotide sequence ID" value="NZ_MZGX01000024.1"/>
</dbReference>
<proteinExistence type="predicted"/>
<keyword evidence="1" id="KW-1133">Transmembrane helix</keyword>
<name>A0A1V4SHT5_RUMHU</name>
<comment type="caution">
    <text evidence="2">The sequence shown here is derived from an EMBL/GenBank/DDBJ whole genome shotgun (WGS) entry which is preliminary data.</text>
</comment>
<feature type="transmembrane region" description="Helical" evidence="1">
    <location>
        <begin position="5"/>
        <end position="21"/>
    </location>
</feature>
<keyword evidence="1" id="KW-0472">Membrane</keyword>
<protein>
    <submittedName>
        <fullName evidence="2">Uncharacterized protein</fullName>
    </submittedName>
</protein>
<keyword evidence="3" id="KW-1185">Reference proteome</keyword>
<evidence type="ECO:0000313" key="3">
    <source>
        <dbReference type="Proteomes" id="UP000191554"/>
    </source>
</evidence>
<dbReference type="AlphaFoldDB" id="A0A1V4SHT5"/>